<dbReference type="PIRSF" id="PIRSF000728">
    <property type="entry name" value="NAGK"/>
    <property type="match status" value="1"/>
</dbReference>
<dbReference type="InterPro" id="IPR001048">
    <property type="entry name" value="Asp/Glu/Uridylate_kinase"/>
</dbReference>
<dbReference type="GO" id="GO:0005737">
    <property type="term" value="C:cytoplasm"/>
    <property type="evidence" value="ECO:0007669"/>
    <property type="project" value="InterPro"/>
</dbReference>
<evidence type="ECO:0000256" key="6">
    <source>
        <dbReference type="ARBA" id="ARBA00029440"/>
    </source>
</evidence>
<dbReference type="PANTHER" id="PTHR23342:SF20">
    <property type="entry name" value="[LYSW]-AMINOADIPATE KINASE"/>
    <property type="match status" value="1"/>
</dbReference>
<dbReference type="PRINTS" id="PR00474">
    <property type="entry name" value="GLU5KINASE"/>
</dbReference>
<evidence type="ECO:0000256" key="4">
    <source>
        <dbReference type="ARBA" id="ARBA00022777"/>
    </source>
</evidence>
<dbReference type="GO" id="GO:0006526">
    <property type="term" value="P:L-arginine biosynthetic process"/>
    <property type="evidence" value="ECO:0007669"/>
    <property type="project" value="TreeGrafter"/>
</dbReference>
<keyword evidence="5" id="KW-0067">ATP-binding</keyword>
<comment type="pathway">
    <text evidence="6">Amino-acid biosynthesis.</text>
</comment>
<protein>
    <submittedName>
        <fullName evidence="8">N-acetylglutamate kinase</fullName>
    </submittedName>
</protein>
<evidence type="ECO:0000256" key="3">
    <source>
        <dbReference type="ARBA" id="ARBA00022741"/>
    </source>
</evidence>
<proteinExistence type="predicted"/>
<reference evidence="9" key="1">
    <citation type="submission" date="2016-10" db="EMBL/GenBank/DDBJ databases">
        <authorList>
            <person name="Varghese N."/>
            <person name="Submissions S."/>
        </authorList>
    </citation>
    <scope>NUCLEOTIDE SEQUENCE [LARGE SCALE GENOMIC DNA]</scope>
    <source>
        <strain evidence="9">CGMCC 4.3506</strain>
    </source>
</reference>
<sequence>MSGTLVVKCGGHAAVDPVAVCLDVAELVLAGRRVVLVHGGSADIDGLARRLGTEPRRMVAPDGVSTRYTDDAALEVLQLALGGAVKPRLVAELGRAGVSAVGLTGLDGGLLTARRKGVRRAVVDGRTVVVRDDHSGRITGVNRELLRLLLEAGHVPVVSPPALAEDGRPVNTDADRAAAAVAAGIGATALVLLTGAPGVLADPDDERSTRPVLELAEGGGLPGGVRGGMAVKLVAAREALTAGVPAVIVADGRRGRPVSAALGGAGTRLVTPARVAG</sequence>
<keyword evidence="2" id="KW-0808">Transferase</keyword>
<evidence type="ECO:0000259" key="7">
    <source>
        <dbReference type="Pfam" id="PF00696"/>
    </source>
</evidence>
<dbReference type="Gene3D" id="3.40.1160.10">
    <property type="entry name" value="Acetylglutamate kinase-like"/>
    <property type="match status" value="1"/>
</dbReference>
<evidence type="ECO:0000256" key="2">
    <source>
        <dbReference type="ARBA" id="ARBA00022679"/>
    </source>
</evidence>
<dbReference type="EMBL" id="FNCC01000019">
    <property type="protein sequence ID" value="SDH31529.1"/>
    <property type="molecule type" value="Genomic_DNA"/>
</dbReference>
<gene>
    <name evidence="8" type="ORF">SAMN05216553_11929</name>
</gene>
<evidence type="ECO:0000256" key="1">
    <source>
        <dbReference type="ARBA" id="ARBA00022605"/>
    </source>
</evidence>
<dbReference type="STRING" id="200378.SAMN05216553_11929"/>
<evidence type="ECO:0000313" key="8">
    <source>
        <dbReference type="EMBL" id="SDH31529.1"/>
    </source>
</evidence>
<feature type="domain" description="Aspartate/glutamate/uridylate kinase" evidence="7">
    <location>
        <begin position="4"/>
        <end position="249"/>
    </location>
</feature>
<dbReference type="PANTHER" id="PTHR23342">
    <property type="entry name" value="N-ACETYLGLUTAMATE SYNTHASE"/>
    <property type="match status" value="1"/>
</dbReference>
<dbReference type="AlphaFoldDB" id="A0A1G8BE96"/>
<keyword evidence="3" id="KW-0547">Nucleotide-binding</keyword>
<dbReference type="InterPro" id="IPR001057">
    <property type="entry name" value="Glu/AcGlu_kinase"/>
</dbReference>
<dbReference type="RefSeq" id="WP_090058316.1">
    <property type="nucleotide sequence ID" value="NZ_FNCC01000019.1"/>
</dbReference>
<evidence type="ECO:0000256" key="5">
    <source>
        <dbReference type="ARBA" id="ARBA00022840"/>
    </source>
</evidence>
<dbReference type="NCBIfam" id="TIGR00761">
    <property type="entry name" value="argB"/>
    <property type="match status" value="1"/>
</dbReference>
<dbReference type="OrthoDB" id="9803155at2"/>
<keyword evidence="1" id="KW-0028">Amino-acid biosynthesis</keyword>
<accession>A0A1G8BE96</accession>
<name>A0A1G8BE96_9PSEU</name>
<dbReference type="InterPro" id="IPR004662">
    <property type="entry name" value="AcgluKinase_fam"/>
</dbReference>
<keyword evidence="9" id="KW-1185">Reference proteome</keyword>
<organism evidence="8 9">
    <name type="scientific">Lentzea fradiae</name>
    <dbReference type="NCBI Taxonomy" id="200378"/>
    <lineage>
        <taxon>Bacteria</taxon>
        <taxon>Bacillati</taxon>
        <taxon>Actinomycetota</taxon>
        <taxon>Actinomycetes</taxon>
        <taxon>Pseudonocardiales</taxon>
        <taxon>Pseudonocardiaceae</taxon>
        <taxon>Lentzea</taxon>
    </lineage>
</organism>
<dbReference type="NCBIfam" id="NF010659">
    <property type="entry name" value="PRK14058.1-1"/>
    <property type="match status" value="1"/>
</dbReference>
<dbReference type="SUPFAM" id="SSF53633">
    <property type="entry name" value="Carbamate kinase-like"/>
    <property type="match status" value="1"/>
</dbReference>
<evidence type="ECO:0000313" key="9">
    <source>
        <dbReference type="Proteomes" id="UP000199623"/>
    </source>
</evidence>
<dbReference type="GO" id="GO:0005524">
    <property type="term" value="F:ATP binding"/>
    <property type="evidence" value="ECO:0007669"/>
    <property type="project" value="UniProtKB-KW"/>
</dbReference>
<dbReference type="Proteomes" id="UP000199623">
    <property type="component" value="Unassembled WGS sequence"/>
</dbReference>
<dbReference type="GO" id="GO:0003991">
    <property type="term" value="F:acetylglutamate kinase activity"/>
    <property type="evidence" value="ECO:0007669"/>
    <property type="project" value="TreeGrafter"/>
</dbReference>
<keyword evidence="4 8" id="KW-0418">Kinase</keyword>
<dbReference type="Pfam" id="PF00696">
    <property type="entry name" value="AA_kinase"/>
    <property type="match status" value="1"/>
</dbReference>
<dbReference type="InterPro" id="IPR036393">
    <property type="entry name" value="AceGlu_kinase-like_sf"/>
</dbReference>